<gene>
    <name evidence="2" type="ORF">Pfra01_002692400</name>
</gene>
<dbReference type="AlphaFoldDB" id="A0A9W6YEE6"/>
<keyword evidence="1" id="KW-0472">Membrane</keyword>
<reference evidence="2" key="1">
    <citation type="submission" date="2023-04" db="EMBL/GenBank/DDBJ databases">
        <title>Phytophthora fragariaefolia NBRC 109709.</title>
        <authorList>
            <person name="Ichikawa N."/>
            <person name="Sato H."/>
            <person name="Tonouchi N."/>
        </authorList>
    </citation>
    <scope>NUCLEOTIDE SEQUENCE</scope>
    <source>
        <strain evidence="2">NBRC 109709</strain>
    </source>
</reference>
<protein>
    <submittedName>
        <fullName evidence="2">Unnamed protein product</fullName>
    </submittedName>
</protein>
<organism evidence="2 3">
    <name type="scientific">Phytophthora fragariaefolia</name>
    <dbReference type="NCBI Taxonomy" id="1490495"/>
    <lineage>
        <taxon>Eukaryota</taxon>
        <taxon>Sar</taxon>
        <taxon>Stramenopiles</taxon>
        <taxon>Oomycota</taxon>
        <taxon>Peronosporomycetes</taxon>
        <taxon>Peronosporales</taxon>
        <taxon>Peronosporaceae</taxon>
        <taxon>Phytophthora</taxon>
    </lineage>
</organism>
<dbReference type="OrthoDB" id="118616at2759"/>
<evidence type="ECO:0000256" key="1">
    <source>
        <dbReference type="SAM" id="Phobius"/>
    </source>
</evidence>
<proteinExistence type="predicted"/>
<dbReference type="Proteomes" id="UP001165121">
    <property type="component" value="Unassembled WGS sequence"/>
</dbReference>
<feature type="transmembrane region" description="Helical" evidence="1">
    <location>
        <begin position="112"/>
        <end position="131"/>
    </location>
</feature>
<evidence type="ECO:0000313" key="3">
    <source>
        <dbReference type="Proteomes" id="UP001165121"/>
    </source>
</evidence>
<keyword evidence="3" id="KW-1185">Reference proteome</keyword>
<keyword evidence="1" id="KW-1133">Transmembrane helix</keyword>
<keyword evidence="1" id="KW-0812">Transmembrane</keyword>
<comment type="caution">
    <text evidence="2">The sequence shown here is derived from an EMBL/GenBank/DDBJ whole genome shotgun (WGS) entry which is preliminary data.</text>
</comment>
<dbReference type="EMBL" id="BSXT01006042">
    <property type="protein sequence ID" value="GMF61822.1"/>
    <property type="molecule type" value="Genomic_DNA"/>
</dbReference>
<evidence type="ECO:0000313" key="2">
    <source>
        <dbReference type="EMBL" id="GMF61822.1"/>
    </source>
</evidence>
<accession>A0A9W6YEE6</accession>
<sequence length="132" mass="14819">MTIKRINGIIKKLEWAEVQTTLLSTERDDADPRFDVCDASLEDWERYVKSENQALVSRAMAFEDGKIYIVELPTGTHDAFCGFLNVATMRVTGTYDDHLQSRGSSYVEAYETLSPIAVLALLLALVLFVPVE</sequence>
<name>A0A9W6YEE6_9STRA</name>